<reference evidence="4 5" key="1">
    <citation type="submission" date="2024-09" db="EMBL/GenBank/DDBJ databases">
        <authorList>
            <person name="Sun Q."/>
            <person name="Mori K."/>
        </authorList>
    </citation>
    <scope>NUCLEOTIDE SEQUENCE [LARGE SCALE GENOMIC DNA]</scope>
    <source>
        <strain evidence="4 5">TBRC 4576</strain>
    </source>
</reference>
<organism evidence="4 5">
    <name type="scientific">Lactiplantibacillus modestisalitolerans</name>
    <dbReference type="NCBI Taxonomy" id="1457219"/>
    <lineage>
        <taxon>Bacteria</taxon>
        <taxon>Bacillati</taxon>
        <taxon>Bacillota</taxon>
        <taxon>Bacilli</taxon>
        <taxon>Lactobacillales</taxon>
        <taxon>Lactobacillaceae</taxon>
        <taxon>Lactiplantibacillus</taxon>
    </lineage>
</organism>
<dbReference type="InterPro" id="IPR011889">
    <property type="entry name" value="Liste_lipo_26"/>
</dbReference>
<evidence type="ECO:0000259" key="3">
    <source>
        <dbReference type="Pfam" id="PF06458"/>
    </source>
</evidence>
<dbReference type="SUPFAM" id="SSF52058">
    <property type="entry name" value="L domain-like"/>
    <property type="match status" value="1"/>
</dbReference>
<dbReference type="NCBIfam" id="TIGR02167">
    <property type="entry name" value="Liste_lipo_26"/>
    <property type="match status" value="2"/>
</dbReference>
<dbReference type="RefSeq" id="WP_137642232.1">
    <property type="nucleotide sequence ID" value="NZ_BJEA01000007.1"/>
</dbReference>
<proteinExistence type="predicted"/>
<evidence type="ECO:0000313" key="4">
    <source>
        <dbReference type="EMBL" id="MFB9768717.1"/>
    </source>
</evidence>
<protein>
    <submittedName>
        <fullName evidence="4">MucBP domain-containing protein</fullName>
    </submittedName>
</protein>
<feature type="domain" description="MucBP" evidence="3">
    <location>
        <begin position="367"/>
        <end position="429"/>
    </location>
</feature>
<dbReference type="InterPro" id="IPR009459">
    <property type="entry name" value="MucBP_dom"/>
</dbReference>
<feature type="compositionally biased region" description="Polar residues" evidence="2">
    <location>
        <begin position="110"/>
        <end position="120"/>
    </location>
</feature>
<name>A0ABV5WS35_9LACO</name>
<evidence type="ECO:0000256" key="2">
    <source>
        <dbReference type="SAM" id="MobiDB-lite"/>
    </source>
</evidence>
<gene>
    <name evidence="4" type="ORF">ACFFLI_02370</name>
</gene>
<evidence type="ECO:0000313" key="5">
    <source>
        <dbReference type="Proteomes" id="UP001589691"/>
    </source>
</evidence>
<comment type="caution">
    <text evidence="4">The sequence shown here is derived from an EMBL/GenBank/DDBJ whole genome shotgun (WGS) entry which is preliminary data.</text>
</comment>
<dbReference type="Pfam" id="PF06458">
    <property type="entry name" value="MucBP"/>
    <property type="match status" value="1"/>
</dbReference>
<dbReference type="InterPro" id="IPR032675">
    <property type="entry name" value="LRR_dom_sf"/>
</dbReference>
<feature type="compositionally biased region" description="Low complexity" evidence="2">
    <location>
        <begin position="55"/>
        <end position="96"/>
    </location>
</feature>
<dbReference type="Gene3D" id="3.80.10.10">
    <property type="entry name" value="Ribonuclease Inhibitor"/>
    <property type="match status" value="1"/>
</dbReference>
<accession>A0ABV5WS35</accession>
<dbReference type="Pfam" id="PF03382">
    <property type="entry name" value="DUF285"/>
    <property type="match status" value="1"/>
</dbReference>
<evidence type="ECO:0000256" key="1">
    <source>
        <dbReference type="ARBA" id="ARBA00022737"/>
    </source>
</evidence>
<dbReference type="Gene3D" id="3.10.20.320">
    <property type="entry name" value="Putative peptidoglycan bound protein (lpxtg motif)"/>
    <property type="match status" value="1"/>
</dbReference>
<keyword evidence="1" id="KW-0677">Repeat</keyword>
<keyword evidence="5" id="KW-1185">Reference proteome</keyword>
<dbReference type="InterPro" id="IPR005046">
    <property type="entry name" value="DUF285"/>
</dbReference>
<sequence>MMRQWLKVVSVGLSIVLGGYLMGGTVPAVMAATEPATVTSSSAVKASSDLNQVSEATDLATSTSSAASHSSAEPSAETSSSSSQESSKATETSSSTKPARTRMSRALAATESSVTTADTEIKATDTSGTLGTVHWTYENRTLTLSGGSFENSLNYYQNDKGGQSPWLALPTIQKIVINGQITAPAGSSYAFLFADLRSVSTITNSNYINFSGIVSVQNMFWMDAALTSLDFAQADMSSVRDSSGMFNNCNHLGNLDVSNWDMSSATVLFFMFMNCNDLTYLDLSNWQVPVDANIKSMLAGTTDLSHLKLGANSRIASTGIPSVPNDGTYNGYWYTPGKADQYSSTDLMAKYDGATMAGDYYWSKGAQVLVKYVDQANNEIADQQVMTGTDGTSYTTSAATVPHFTLIKTPDNAKGTYVANQVITVTYVYAGALELDATLQGLDFGSNPISAFNQTYPLQTKTGKLEVTNYGSGSWQLSAQLSTPFTGEKSGQPLRSNLQYQSATGTQTVITQASTPIITKTTDPKATVDVAANWGDGTGEGLYLEVPGGSAMADNYQATLTWTVELTPTN</sequence>
<dbReference type="Proteomes" id="UP001589691">
    <property type="component" value="Unassembled WGS sequence"/>
</dbReference>
<feature type="region of interest" description="Disordered" evidence="2">
    <location>
        <begin position="55"/>
        <end position="120"/>
    </location>
</feature>
<dbReference type="EMBL" id="JBHLZY010000005">
    <property type="protein sequence ID" value="MFB9768717.1"/>
    <property type="molecule type" value="Genomic_DNA"/>
</dbReference>